<dbReference type="Gene3D" id="3.30.300.30">
    <property type="match status" value="1"/>
</dbReference>
<dbReference type="InterPro" id="IPR001242">
    <property type="entry name" value="Condensation_dom"/>
</dbReference>
<dbReference type="InterPro" id="IPR025110">
    <property type="entry name" value="AMP-bd_C"/>
</dbReference>
<dbReference type="Pfam" id="PF13193">
    <property type="entry name" value="AMP-binding_C"/>
    <property type="match status" value="1"/>
</dbReference>
<comment type="cofactor">
    <cofactor evidence="1">
        <name>pantetheine 4'-phosphate</name>
        <dbReference type="ChEBI" id="CHEBI:47942"/>
    </cofactor>
</comment>
<dbReference type="PROSITE" id="PS00455">
    <property type="entry name" value="AMP_BINDING"/>
    <property type="match status" value="1"/>
</dbReference>
<dbReference type="GO" id="GO:0044550">
    <property type="term" value="P:secondary metabolite biosynthetic process"/>
    <property type="evidence" value="ECO:0007669"/>
    <property type="project" value="TreeGrafter"/>
</dbReference>
<dbReference type="NCBIfam" id="TIGR01733">
    <property type="entry name" value="AA-adenyl-dom"/>
    <property type="match status" value="1"/>
</dbReference>
<dbReference type="SUPFAM" id="SSF47336">
    <property type="entry name" value="ACP-like"/>
    <property type="match status" value="2"/>
</dbReference>
<feature type="domain" description="Carrier" evidence="2">
    <location>
        <begin position="1059"/>
        <end position="1140"/>
    </location>
</feature>
<dbReference type="RefSeq" id="WP_031138763.1">
    <property type="nucleotide sequence ID" value="NZ_BNEE01000006.1"/>
</dbReference>
<accession>A0A919LFM2</accession>
<dbReference type="Pfam" id="PF00668">
    <property type="entry name" value="Condensation"/>
    <property type="match status" value="1"/>
</dbReference>
<reference evidence="3" key="1">
    <citation type="submission" date="2020-09" db="EMBL/GenBank/DDBJ databases">
        <title>Whole genome shotgun sequence of Streptomyces xanthophaeus NBRC 12829.</title>
        <authorList>
            <person name="Komaki H."/>
            <person name="Tamura T."/>
        </authorList>
    </citation>
    <scope>NUCLEOTIDE SEQUENCE</scope>
    <source>
        <strain evidence="3">NBRC 12829</strain>
    </source>
</reference>
<proteinExistence type="predicted"/>
<dbReference type="Gene3D" id="3.40.50.980">
    <property type="match status" value="2"/>
</dbReference>
<dbReference type="CDD" id="cd12117">
    <property type="entry name" value="A_NRPS_Srf_like"/>
    <property type="match status" value="1"/>
</dbReference>
<dbReference type="PROSITE" id="PS50075">
    <property type="entry name" value="CARRIER"/>
    <property type="match status" value="2"/>
</dbReference>
<dbReference type="Gene3D" id="3.30.559.30">
    <property type="entry name" value="Nonribosomal peptide synthetase, condensation domain"/>
    <property type="match status" value="1"/>
</dbReference>
<dbReference type="EMBL" id="BNEE01000006">
    <property type="protein sequence ID" value="GHI89136.1"/>
    <property type="molecule type" value="Genomic_DNA"/>
</dbReference>
<gene>
    <name evidence="3" type="ORF">Sxan_65000</name>
</gene>
<dbReference type="InterPro" id="IPR020845">
    <property type="entry name" value="AMP-binding_CS"/>
</dbReference>
<name>A0A919LFM2_9ACTN</name>
<dbReference type="Pfam" id="PF00501">
    <property type="entry name" value="AMP-binding"/>
    <property type="match status" value="1"/>
</dbReference>
<dbReference type="Proteomes" id="UP000600026">
    <property type="component" value="Unassembled WGS sequence"/>
</dbReference>
<dbReference type="AlphaFoldDB" id="A0A919LFM2"/>
<dbReference type="GO" id="GO:0043041">
    <property type="term" value="P:amino acid activation for nonribosomal peptide biosynthetic process"/>
    <property type="evidence" value="ECO:0007669"/>
    <property type="project" value="TreeGrafter"/>
</dbReference>
<dbReference type="PANTHER" id="PTHR45527:SF1">
    <property type="entry name" value="FATTY ACID SYNTHASE"/>
    <property type="match status" value="1"/>
</dbReference>
<dbReference type="InterPro" id="IPR010071">
    <property type="entry name" value="AA_adenyl_dom"/>
</dbReference>
<comment type="caution">
    <text evidence="3">The sequence shown here is derived from an EMBL/GenBank/DDBJ whole genome shotgun (WGS) entry which is preliminary data.</text>
</comment>
<dbReference type="PANTHER" id="PTHR45527">
    <property type="entry name" value="NONRIBOSOMAL PEPTIDE SYNTHETASE"/>
    <property type="match status" value="1"/>
</dbReference>
<feature type="domain" description="Carrier" evidence="2">
    <location>
        <begin position="1"/>
        <end position="72"/>
    </location>
</feature>
<dbReference type="GO" id="GO:0008610">
    <property type="term" value="P:lipid biosynthetic process"/>
    <property type="evidence" value="ECO:0007669"/>
    <property type="project" value="UniProtKB-ARBA"/>
</dbReference>
<dbReference type="InterPro" id="IPR000873">
    <property type="entry name" value="AMP-dep_synth/lig_dom"/>
</dbReference>
<dbReference type="SUPFAM" id="SSF52777">
    <property type="entry name" value="CoA-dependent acyltransferases"/>
    <property type="match status" value="2"/>
</dbReference>
<evidence type="ECO:0000313" key="4">
    <source>
        <dbReference type="Proteomes" id="UP000600026"/>
    </source>
</evidence>
<evidence type="ECO:0000313" key="3">
    <source>
        <dbReference type="EMBL" id="GHI89136.1"/>
    </source>
</evidence>
<evidence type="ECO:0000259" key="2">
    <source>
        <dbReference type="PROSITE" id="PS50075"/>
    </source>
</evidence>
<dbReference type="SUPFAM" id="SSF56801">
    <property type="entry name" value="Acetyl-CoA synthetase-like"/>
    <property type="match status" value="1"/>
</dbReference>
<dbReference type="GO" id="GO:0003824">
    <property type="term" value="F:catalytic activity"/>
    <property type="evidence" value="ECO:0007669"/>
    <property type="project" value="InterPro"/>
</dbReference>
<dbReference type="InterPro" id="IPR023213">
    <property type="entry name" value="CAT-like_dom_sf"/>
</dbReference>
<dbReference type="GO" id="GO:0031177">
    <property type="term" value="F:phosphopantetheine binding"/>
    <property type="evidence" value="ECO:0007669"/>
    <property type="project" value="TreeGrafter"/>
</dbReference>
<dbReference type="Pfam" id="PF00550">
    <property type="entry name" value="PP-binding"/>
    <property type="match status" value="2"/>
</dbReference>
<dbReference type="OrthoDB" id="2472181at2"/>
<dbReference type="InterPro" id="IPR036736">
    <property type="entry name" value="ACP-like_sf"/>
</dbReference>
<sequence length="1142" mass="119769">MTLDDLASAVLGTDADSTGFGTRSFIELGGDSLRALRLDAMAKEQLGLKLSVKDLLGAEPLAAALLRAEALPADGSAPAAPAAPAGQDPNGLSHTQRGMWLIESITGGSPYNLVFTAFTVQGELDPEAFRAAVCATVARNEGLRTVFAEGADGVVREIRAEHTPEISEFTHDGAPEDFEAHVRLTTERESRRPFDLTAAPALRFLRFSHPAGRHAVVLIAHHMVLDGWSVGLVLKEVFARYEELTGGVPTAFGPGVPLSALIRSQDGQHAAGLWDEQAGFWAGHLAGTPTVLELPADRQRPPVQDAAGARTPLDLGPAVSTAVTERARDLGITPFALLLGAFGLTLGRTTGARSLLVGVPLLGRGSAELEGLVGVAGNLVPVRIDIDDDASAADYLRSVQRSLTLSIDAGQLPFEELVARLGLERSIGCHPLVQVCFGMHDQLVPQRLTAGSVDLRIEEGHGGGAQFDLTLLVGQAQPSLAGHVEYATAVWNEAEADGFVADFRAAAEQLAAGPALLLEEVRCLSDARRARLDALNEVREEFPVTSMDELFREAVRRTPDAVAVREGGVELTYAQLALAAAEQARLLAEAGVRPGDTVLVGVERSVAEAVAVLGIVTAGAAYVGVDLSLPAAHTRLIVAKAAPAAALVGPGAAGHEGLSGVPLAPVWDASWNPTAGDDLQLPKADPARQAYVAFTSGSTGEPKGVSIPHRAVIRLVHEAGYVRTGPGERMLRLSPLAFDASTLELWGALLTGATLEVYPASSLPSPSELGAFLLEREVTVAWLTAGLFRLVEEFAPDSFGKLKQLLTGGDVVPHDHTARALARHPGLVVTNGYGPTENTTFTTTHTVRGPQEVDGPLPIGTPVPGTRVYVLDERGRRVPPGAVGELYTGGEGLADGYAGDEAESARRFGHFSADVQERLYRTGDVVRLDTRGRLAYLGRSDDQVKLRGYRIELTAISDALKAHPQVKDSVVVVTGDNSAEKRLVAAVVPQPGAAPGTGELRDLLSGTLPAYMVPTLWTVVDSIPLTPNGKVDRKALAAVAGPAGPSAPAATEAARSAADDALARIAALFTEAIARTGSRSDAEAQEIGADSDFFVSGGTSLGAVQLIRLVKDRLGVTLRLRDLLLTPTPAGVLLLVDKAQNK</sequence>
<dbReference type="InterPro" id="IPR009081">
    <property type="entry name" value="PP-bd_ACP"/>
</dbReference>
<evidence type="ECO:0000256" key="1">
    <source>
        <dbReference type="ARBA" id="ARBA00001957"/>
    </source>
</evidence>
<organism evidence="3 4">
    <name type="scientific">Streptomyces xanthophaeus</name>
    <dbReference type="NCBI Taxonomy" id="67385"/>
    <lineage>
        <taxon>Bacteria</taxon>
        <taxon>Bacillati</taxon>
        <taxon>Actinomycetota</taxon>
        <taxon>Actinomycetes</taxon>
        <taxon>Kitasatosporales</taxon>
        <taxon>Streptomycetaceae</taxon>
        <taxon>Streptomyces</taxon>
    </lineage>
</organism>
<dbReference type="Gene3D" id="2.30.38.10">
    <property type="entry name" value="Luciferase, Domain 3"/>
    <property type="match status" value="1"/>
</dbReference>
<dbReference type="GO" id="GO:0005737">
    <property type="term" value="C:cytoplasm"/>
    <property type="evidence" value="ECO:0007669"/>
    <property type="project" value="TreeGrafter"/>
</dbReference>
<dbReference type="InterPro" id="IPR045851">
    <property type="entry name" value="AMP-bd_C_sf"/>
</dbReference>
<protein>
    <recommendedName>
        <fullName evidence="2">Carrier domain-containing protein</fullName>
    </recommendedName>
</protein>
<dbReference type="Gene3D" id="3.30.559.10">
    <property type="entry name" value="Chloramphenicol acetyltransferase-like domain"/>
    <property type="match status" value="1"/>
</dbReference>
<dbReference type="Gene3D" id="1.10.1200.10">
    <property type="entry name" value="ACP-like"/>
    <property type="match status" value="2"/>
</dbReference>
<keyword evidence="4" id="KW-1185">Reference proteome</keyword>